<dbReference type="PANTHER" id="PTHR47353:SF1">
    <property type="entry name" value="THIOREDOXIN-LIKE PROTEIN HCF164, CHLOROPLASTIC"/>
    <property type="match status" value="1"/>
</dbReference>
<accession>A0AAN9EUZ3</accession>
<name>A0AAN9EUZ3_CLITE</name>
<organism evidence="2 3">
    <name type="scientific">Clitoria ternatea</name>
    <name type="common">Butterfly pea</name>
    <dbReference type="NCBI Taxonomy" id="43366"/>
    <lineage>
        <taxon>Eukaryota</taxon>
        <taxon>Viridiplantae</taxon>
        <taxon>Streptophyta</taxon>
        <taxon>Embryophyta</taxon>
        <taxon>Tracheophyta</taxon>
        <taxon>Spermatophyta</taxon>
        <taxon>Magnoliopsida</taxon>
        <taxon>eudicotyledons</taxon>
        <taxon>Gunneridae</taxon>
        <taxon>Pentapetalae</taxon>
        <taxon>rosids</taxon>
        <taxon>fabids</taxon>
        <taxon>Fabales</taxon>
        <taxon>Fabaceae</taxon>
        <taxon>Papilionoideae</taxon>
        <taxon>50 kb inversion clade</taxon>
        <taxon>NPAAA clade</taxon>
        <taxon>indigoferoid/millettioid clade</taxon>
        <taxon>Phaseoleae</taxon>
        <taxon>Clitoria</taxon>
    </lineage>
</organism>
<keyword evidence="3" id="KW-1185">Reference proteome</keyword>
<dbReference type="PANTHER" id="PTHR47353">
    <property type="entry name" value="THIOREDOXIN-LIKE PROTEIN HCF164, CHLOROPLASTIC"/>
    <property type="match status" value="1"/>
</dbReference>
<reference evidence="2 3" key="1">
    <citation type="submission" date="2024-01" db="EMBL/GenBank/DDBJ databases">
        <title>The genomes of 5 underutilized Papilionoideae crops provide insights into root nodulation and disease resistance.</title>
        <authorList>
            <person name="Yuan L."/>
        </authorList>
    </citation>
    <scope>NUCLEOTIDE SEQUENCE [LARGE SCALE GENOMIC DNA]</scope>
    <source>
        <strain evidence="2">LY-2023</strain>
        <tissue evidence="2">Leaf</tissue>
    </source>
</reference>
<feature type="region of interest" description="Disordered" evidence="1">
    <location>
        <begin position="47"/>
        <end position="72"/>
    </location>
</feature>
<dbReference type="Proteomes" id="UP001359559">
    <property type="component" value="Unassembled WGS sequence"/>
</dbReference>
<sequence>MARLSLSFHQFQPCLHIPQPPQITANPLQPHNNHKIRILACQTNPKLHQSSPTEKSVGEIGNNSKGTSSLEVAPPKFPSKDIKKKIAVVSFLAALGLFSSSRFHFGAPLKDHCAHALPSQEALSKGKPTEVEFYEDWCEVCGESAPDHLTYETVDDFASGETSVLWNKFSSAEARKVHQVVGATRHG</sequence>
<protein>
    <submittedName>
        <fullName evidence="2">Uncharacterized protein</fullName>
    </submittedName>
</protein>
<dbReference type="AlphaFoldDB" id="A0AAN9EUZ3"/>
<gene>
    <name evidence="2" type="ORF">RJT34_30640</name>
</gene>
<evidence type="ECO:0000313" key="3">
    <source>
        <dbReference type="Proteomes" id="UP001359559"/>
    </source>
</evidence>
<evidence type="ECO:0000313" key="2">
    <source>
        <dbReference type="EMBL" id="KAK7263056.1"/>
    </source>
</evidence>
<comment type="caution">
    <text evidence="2">The sequence shown here is derived from an EMBL/GenBank/DDBJ whole genome shotgun (WGS) entry which is preliminary data.</text>
</comment>
<proteinExistence type="predicted"/>
<feature type="compositionally biased region" description="Polar residues" evidence="1">
    <location>
        <begin position="61"/>
        <end position="70"/>
    </location>
</feature>
<dbReference type="GO" id="GO:0009535">
    <property type="term" value="C:chloroplast thylakoid membrane"/>
    <property type="evidence" value="ECO:0007669"/>
    <property type="project" value="TreeGrafter"/>
</dbReference>
<dbReference type="GO" id="GO:0010190">
    <property type="term" value="P:cytochrome b6f complex assembly"/>
    <property type="evidence" value="ECO:0007669"/>
    <property type="project" value="TreeGrafter"/>
</dbReference>
<dbReference type="EMBL" id="JAYKXN010000008">
    <property type="protein sequence ID" value="KAK7263056.1"/>
    <property type="molecule type" value="Genomic_DNA"/>
</dbReference>
<dbReference type="InterPro" id="IPR044241">
    <property type="entry name" value="TxlA/HCF164"/>
</dbReference>
<dbReference type="GO" id="GO:0016671">
    <property type="term" value="F:oxidoreductase activity, acting on a sulfur group of donors, disulfide as acceptor"/>
    <property type="evidence" value="ECO:0007669"/>
    <property type="project" value="TreeGrafter"/>
</dbReference>
<evidence type="ECO:0000256" key="1">
    <source>
        <dbReference type="SAM" id="MobiDB-lite"/>
    </source>
</evidence>